<dbReference type="InterPro" id="IPR019024">
    <property type="entry name" value="RNase_H2_suB_wHTH"/>
</dbReference>
<feature type="domain" description="Ribonuclease H2 subunit B wHTH" evidence="7">
    <location>
        <begin position="112"/>
        <end position="266"/>
    </location>
</feature>
<keyword evidence="10" id="KW-1185">Reference proteome</keyword>
<dbReference type="eggNOG" id="ENOG502SBFM">
    <property type="taxonomic scope" value="Eukaryota"/>
</dbReference>
<evidence type="ECO:0000256" key="6">
    <source>
        <dbReference type="SAM" id="Coils"/>
    </source>
</evidence>
<dbReference type="STRING" id="644223.C4QW57"/>
<evidence type="ECO:0000259" key="7">
    <source>
        <dbReference type="Pfam" id="PF09468"/>
    </source>
</evidence>
<feature type="coiled-coil region" evidence="6">
    <location>
        <begin position="277"/>
        <end position="304"/>
    </location>
</feature>
<dbReference type="Proteomes" id="UP000000314">
    <property type="component" value="Chromosome 1"/>
</dbReference>
<dbReference type="InterPro" id="IPR041195">
    <property type="entry name" value="Rnh202_N"/>
</dbReference>
<dbReference type="GO" id="GO:0005654">
    <property type="term" value="C:nucleoplasm"/>
    <property type="evidence" value="ECO:0007669"/>
    <property type="project" value="TreeGrafter"/>
</dbReference>
<evidence type="ECO:0000259" key="8">
    <source>
        <dbReference type="Pfam" id="PF17745"/>
    </source>
</evidence>
<keyword evidence="3" id="KW-0539">Nucleus</keyword>
<organism evidence="9 10">
    <name type="scientific">Komagataella phaffii (strain GS115 / ATCC 20864)</name>
    <name type="common">Yeast</name>
    <name type="synonym">Pichia pastoris</name>
    <dbReference type="NCBI Taxonomy" id="644223"/>
    <lineage>
        <taxon>Eukaryota</taxon>
        <taxon>Fungi</taxon>
        <taxon>Dikarya</taxon>
        <taxon>Ascomycota</taxon>
        <taxon>Saccharomycotina</taxon>
        <taxon>Pichiomycetes</taxon>
        <taxon>Pichiales</taxon>
        <taxon>Pichiaceae</taxon>
        <taxon>Komagataella</taxon>
    </lineage>
</organism>
<dbReference type="HOGENOM" id="CLU_075897_0_0_1"/>
<dbReference type="OMA" id="EYREDTN"/>
<dbReference type="OrthoDB" id="29098at2759"/>
<evidence type="ECO:0000256" key="1">
    <source>
        <dbReference type="ARBA" id="ARBA00004123"/>
    </source>
</evidence>
<feature type="coiled-coil region" evidence="6">
    <location>
        <begin position="194"/>
        <end position="221"/>
    </location>
</feature>
<evidence type="ECO:0000256" key="2">
    <source>
        <dbReference type="ARBA" id="ARBA00019062"/>
    </source>
</evidence>
<comment type="function">
    <text evidence="4">Non catalytic subunit of RNase H2, an endonuclease that specifically degrades the RNA of RNA:DNA hybrids. Participates in DNA replication, possibly by mediating the removal of lagging-strand Okazaki fragment RNA primers during DNA replication. Mediates the excision of single ribonucleotides from DNA:RNA duplexes.</text>
</comment>
<dbReference type="Gene3D" id="1.10.20.120">
    <property type="match status" value="1"/>
</dbReference>
<dbReference type="GeneID" id="8197244"/>
<dbReference type="PANTHER" id="PTHR13383:SF11">
    <property type="entry name" value="RIBONUCLEASE H2 SUBUNIT B"/>
    <property type="match status" value="1"/>
</dbReference>
<gene>
    <name evidence="9" type="ordered locus">PAS_chr1-1_0474</name>
</gene>
<comment type="subcellular location">
    <subcellularLocation>
        <location evidence="1">Nucleus</location>
    </subcellularLocation>
</comment>
<dbReference type="PANTHER" id="PTHR13383">
    <property type="entry name" value="RIBONUCLEASE H2 SUBUNIT B"/>
    <property type="match status" value="1"/>
</dbReference>
<reference evidence="9 10" key="1">
    <citation type="journal article" date="2009" name="Nat. Biotechnol.">
        <title>Genome sequence of the recombinant protein production host Pichia pastoris.</title>
        <authorList>
            <person name="De Schutter K."/>
            <person name="Lin Y.C."/>
            <person name="Tiels P."/>
            <person name="Van Hecke A."/>
            <person name="Glinka S."/>
            <person name="Weber-Lehmann J."/>
            <person name="Rouze P."/>
            <person name="Van de Peer Y."/>
            <person name="Callewaert N."/>
        </authorList>
    </citation>
    <scope>NUCLEOTIDE SEQUENCE [LARGE SCALE GENOMIC DNA]</scope>
    <source>
        <strain evidence="10">GS115 / ATCC 20864</strain>
    </source>
</reference>
<accession>C4QW57</accession>
<sequence length="347" mass="39979">MTYPTIENQPVKTFKVLFVNQDSSEKLKFVQLDHPRLNERCDYLYDEQNNQLYELKRFNGEHDNPHSKKHRAVYDHRGFMIRSLIFAEKESIDGYVVENSEILVATKFNVIYLLLKYFIMTELRGMNINELDESNQSGRFLNFDDLIEQLQENSVFQGLPEEFFGSLEPSLSEICKVIREGDENYYRVSPAAIFQFLNRKVEALQKNLLETENTVKQFLSSKLSKPIDQGSTKEEEVPLEILDLATKRAAVQLISTYLPQSLGNCLLGQFEKDWETLSNHQLLVEKAFQERQIAEENLAKLNESIGNSSSYFGKRKNQKTLAAPKPKVKKVAVGKGALDGFFRAKAK</sequence>
<dbReference type="AlphaFoldDB" id="C4QW57"/>
<dbReference type="FunCoup" id="C4QW57">
    <property type="interactions" value="84"/>
</dbReference>
<evidence type="ECO:0000313" key="10">
    <source>
        <dbReference type="Proteomes" id="UP000000314"/>
    </source>
</evidence>
<dbReference type="Pfam" id="PF09468">
    <property type="entry name" value="RNase_H2-Ydr279"/>
    <property type="match status" value="1"/>
</dbReference>
<dbReference type="Gene3D" id="2.20.25.530">
    <property type="match status" value="1"/>
</dbReference>
<dbReference type="GO" id="GO:0006401">
    <property type="term" value="P:RNA catabolic process"/>
    <property type="evidence" value="ECO:0007669"/>
    <property type="project" value="TreeGrafter"/>
</dbReference>
<dbReference type="InParanoid" id="C4QW57"/>
<dbReference type="GO" id="GO:0032299">
    <property type="term" value="C:ribonuclease H2 complex"/>
    <property type="evidence" value="ECO:0007669"/>
    <property type="project" value="InterPro"/>
</dbReference>
<evidence type="ECO:0000313" key="9">
    <source>
        <dbReference type="EMBL" id="CAY67480.1"/>
    </source>
</evidence>
<dbReference type="RefSeq" id="XP_002489761.1">
    <property type="nucleotide sequence ID" value="XM_002489716.1"/>
</dbReference>
<evidence type="ECO:0000256" key="4">
    <source>
        <dbReference type="ARBA" id="ARBA00024778"/>
    </source>
</evidence>
<keyword evidence="6" id="KW-0175">Coiled coil</keyword>
<evidence type="ECO:0000256" key="3">
    <source>
        <dbReference type="ARBA" id="ARBA00023242"/>
    </source>
</evidence>
<dbReference type="SMR" id="C4QW57"/>
<dbReference type="InterPro" id="IPR040456">
    <property type="entry name" value="RNase_H2_suB"/>
</dbReference>
<name>C4QW57_KOMPG</name>
<protein>
    <recommendedName>
        <fullName evidence="2">Ribonuclease H2 subunit B</fullName>
    </recommendedName>
    <alternativeName>
        <fullName evidence="5">Ribonuclease HI subunit B</fullName>
    </alternativeName>
</protein>
<dbReference type="KEGG" id="ppa:PAS_chr1-1_0474"/>
<dbReference type="Pfam" id="PF17745">
    <property type="entry name" value="Ydr279_N"/>
    <property type="match status" value="1"/>
</dbReference>
<dbReference type="EMBL" id="FN392319">
    <property type="protein sequence ID" value="CAY67480.1"/>
    <property type="molecule type" value="Genomic_DNA"/>
</dbReference>
<evidence type="ECO:0000256" key="5">
    <source>
        <dbReference type="ARBA" id="ARBA00033464"/>
    </source>
</evidence>
<feature type="domain" description="Rnh202 triple barrel" evidence="8">
    <location>
        <begin position="21"/>
        <end position="109"/>
    </location>
</feature>
<proteinExistence type="predicted"/>